<keyword evidence="4" id="KW-1185">Reference proteome</keyword>
<evidence type="ECO:0000313" key="3">
    <source>
        <dbReference type="EMBL" id="UOE18247.1"/>
    </source>
</evidence>
<dbReference type="Proteomes" id="UP000265719">
    <property type="component" value="Chromosome"/>
</dbReference>
<dbReference type="AlphaFoldDB" id="A0AA97LUC4"/>
<dbReference type="KEGG" id="thao:NI17_015535"/>
<feature type="compositionally biased region" description="Low complexity" evidence="2">
    <location>
        <begin position="71"/>
        <end position="82"/>
    </location>
</feature>
<feature type="coiled-coil region" evidence="1">
    <location>
        <begin position="2"/>
        <end position="36"/>
    </location>
</feature>
<gene>
    <name evidence="3" type="ORF">NI17_015535</name>
</gene>
<keyword evidence="1" id="KW-0175">Coiled coil</keyword>
<name>A0AA97LUC4_9ACTN</name>
<organism evidence="3 4">
    <name type="scientific">Thermobifida halotolerans</name>
    <dbReference type="NCBI Taxonomy" id="483545"/>
    <lineage>
        <taxon>Bacteria</taxon>
        <taxon>Bacillati</taxon>
        <taxon>Actinomycetota</taxon>
        <taxon>Actinomycetes</taxon>
        <taxon>Streptosporangiales</taxon>
        <taxon>Nocardiopsidaceae</taxon>
        <taxon>Thermobifida</taxon>
    </lineage>
</organism>
<dbReference type="EMBL" id="CP063196">
    <property type="protein sequence ID" value="UOE18247.1"/>
    <property type="molecule type" value="Genomic_DNA"/>
</dbReference>
<sequence length="567" mass="59518">MKRREQSQTEQLRRALAEREAQLQEAQARLAALEGSTSLQVGRALAGAARQPARGLVRLPRELYRLWRGSGRSADPAAGPRGRAPEPVRSYEAERQEARLLAGQPAFGDDRIVVAGVLSAEARAALEPYARVIPLRPHDVQVVFDSADVDLVLVTASATRPGTPWAHLGDPAAVDRTRALRWVLEAASARGVASILVRDAPAPPALAGLGFDHVHDGDLGVPLHRYHPIAAEPERASGPVRVCGTGRPPHPLVAGGGDVLHADVRWEDLPDVLRTAAVAVVDTPALADRALACGARVLLADGSPGPGLPATAARAATGDTDLARAVAEGPLTPGELRLALRSLFLTRATPVLLTELLGRVRLLPGGGSRTQPLAGRDVAVLACPLDDTESLALADDMLRQRHQPAEIVVPASRADFAGVERLRAHGLTVRAVAAADPAQRWSPAEWARLAAAATTPWTALWDRPSGAAFLVDALCAAECSGADAVGAAVATAGGAEDGSDRDSDLGWAAAGQEYVFVNEVRPVLARRALVRRGLHPGVWSRHGARLLALGDLRPTGHDTAPDHAHVG</sequence>
<accession>A0AA97LUC4</accession>
<evidence type="ECO:0000256" key="2">
    <source>
        <dbReference type="SAM" id="MobiDB-lite"/>
    </source>
</evidence>
<protein>
    <submittedName>
        <fullName evidence="3">Uncharacterized protein</fullName>
    </submittedName>
</protein>
<evidence type="ECO:0000256" key="1">
    <source>
        <dbReference type="SAM" id="Coils"/>
    </source>
</evidence>
<proteinExistence type="predicted"/>
<reference evidence="3" key="1">
    <citation type="submission" date="2020-10" db="EMBL/GenBank/DDBJ databases">
        <title>De novo genome project of the cellulose decomposer Thermobifida halotolerans type strain.</title>
        <authorList>
            <person name="Nagy I."/>
            <person name="Horvath B."/>
            <person name="Kukolya J."/>
            <person name="Nagy I."/>
            <person name="Orsini M."/>
        </authorList>
    </citation>
    <scope>NUCLEOTIDE SEQUENCE</scope>
    <source>
        <strain evidence="3">DSM 44931</strain>
    </source>
</reference>
<dbReference type="RefSeq" id="WP_068693208.1">
    <property type="nucleotide sequence ID" value="NZ_CP063196.1"/>
</dbReference>
<evidence type="ECO:0000313" key="4">
    <source>
        <dbReference type="Proteomes" id="UP000265719"/>
    </source>
</evidence>
<feature type="region of interest" description="Disordered" evidence="2">
    <location>
        <begin position="70"/>
        <end position="89"/>
    </location>
</feature>